<proteinExistence type="predicted"/>
<feature type="chain" id="PRO_5046459384" evidence="8">
    <location>
        <begin position="22"/>
        <end position="289"/>
    </location>
</feature>
<keyword evidence="6" id="KW-0325">Glycoprotein</keyword>
<keyword evidence="5 7" id="KW-0472">Membrane</keyword>
<evidence type="ECO:0000259" key="9">
    <source>
        <dbReference type="PROSITE" id="PS51212"/>
    </source>
</evidence>
<accession>A0ABR1KVP7</accession>
<evidence type="ECO:0000256" key="5">
    <source>
        <dbReference type="ARBA" id="ARBA00023136"/>
    </source>
</evidence>
<evidence type="ECO:0000256" key="7">
    <source>
        <dbReference type="SAM" id="Phobius"/>
    </source>
</evidence>
<keyword evidence="4 7" id="KW-1133">Transmembrane helix</keyword>
<dbReference type="Pfam" id="PF01822">
    <property type="entry name" value="WSC"/>
    <property type="match status" value="1"/>
</dbReference>
<evidence type="ECO:0000256" key="8">
    <source>
        <dbReference type="SAM" id="SignalP"/>
    </source>
</evidence>
<dbReference type="InterPro" id="IPR002889">
    <property type="entry name" value="WSC_carb-bd"/>
</dbReference>
<feature type="signal peptide" evidence="8">
    <location>
        <begin position="1"/>
        <end position="21"/>
    </location>
</feature>
<evidence type="ECO:0000256" key="1">
    <source>
        <dbReference type="ARBA" id="ARBA00004167"/>
    </source>
</evidence>
<evidence type="ECO:0000256" key="3">
    <source>
        <dbReference type="ARBA" id="ARBA00022729"/>
    </source>
</evidence>
<evidence type="ECO:0000313" key="10">
    <source>
        <dbReference type="EMBL" id="KAK7521513.1"/>
    </source>
</evidence>
<dbReference type="SMART" id="SM00321">
    <property type="entry name" value="WSC"/>
    <property type="match status" value="1"/>
</dbReference>
<comment type="caution">
    <text evidence="10">The sequence shown here is derived from an EMBL/GenBank/DDBJ whole genome shotgun (WGS) entry which is preliminary data.</text>
</comment>
<gene>
    <name evidence="10" type="ORF">IWZ03DRAFT_96151</name>
</gene>
<organism evidence="10 11">
    <name type="scientific">Phyllosticta citriasiana</name>
    <dbReference type="NCBI Taxonomy" id="595635"/>
    <lineage>
        <taxon>Eukaryota</taxon>
        <taxon>Fungi</taxon>
        <taxon>Dikarya</taxon>
        <taxon>Ascomycota</taxon>
        <taxon>Pezizomycotina</taxon>
        <taxon>Dothideomycetes</taxon>
        <taxon>Dothideomycetes incertae sedis</taxon>
        <taxon>Botryosphaeriales</taxon>
        <taxon>Phyllostictaceae</taxon>
        <taxon>Phyllosticta</taxon>
    </lineage>
</organism>
<reference evidence="10 11" key="1">
    <citation type="submission" date="2024-04" db="EMBL/GenBank/DDBJ databases">
        <title>Phyllosticta paracitricarpa is synonymous to the EU quarantine fungus P. citricarpa based on phylogenomic analyses.</title>
        <authorList>
            <consortium name="Lawrence Berkeley National Laboratory"/>
            <person name="Van Ingen-Buijs V.A."/>
            <person name="Van Westerhoven A.C."/>
            <person name="Haridas S."/>
            <person name="Skiadas P."/>
            <person name="Martin F."/>
            <person name="Groenewald J.Z."/>
            <person name="Crous P.W."/>
            <person name="Seidl M.F."/>
        </authorList>
    </citation>
    <scope>NUCLEOTIDE SEQUENCE [LARGE SCALE GENOMIC DNA]</scope>
    <source>
        <strain evidence="10 11">CBS 123371</strain>
    </source>
</reference>
<keyword evidence="2 7" id="KW-0812">Transmembrane</keyword>
<name>A0ABR1KVP7_9PEZI</name>
<keyword evidence="3 8" id="KW-0732">Signal</keyword>
<sequence length="289" mass="30209">MASRFLLAVATAASLLSSVTAEPIAIPDPSPAGTTQTSSPTYTGALKSMTSKGCFSSSEPLEDHGYYIYQSQGNCQSVCVGAQYEVMGMVNGTNCFCGNKLPAKSSQVEDDKCNTPCSGYDSDNCGGKNYWQVYISGLDNNEVEYYDGGSSSSSSLSTSTSAGTPVVVTAGGQTVIVTKGAEASNKSSGSTASKAGIAAGVVVGVVVLTAIIGGVILFLRHKRRKEIEEEVRQRQSVNNFVAGGKVPGTSSINDTILDPAFARRMSNGSVADNQDYSRRILQVRNPDDD</sequence>
<feature type="domain" description="WSC" evidence="9">
    <location>
        <begin position="48"/>
        <end position="137"/>
    </location>
</feature>
<evidence type="ECO:0000256" key="6">
    <source>
        <dbReference type="ARBA" id="ARBA00023180"/>
    </source>
</evidence>
<dbReference type="InterPro" id="IPR051836">
    <property type="entry name" value="Kremen_rcpt"/>
</dbReference>
<feature type="transmembrane region" description="Helical" evidence="7">
    <location>
        <begin position="195"/>
        <end position="219"/>
    </location>
</feature>
<evidence type="ECO:0000256" key="2">
    <source>
        <dbReference type="ARBA" id="ARBA00022692"/>
    </source>
</evidence>
<comment type="subcellular location">
    <subcellularLocation>
        <location evidence="1">Membrane</location>
        <topology evidence="1">Single-pass membrane protein</topology>
    </subcellularLocation>
</comment>
<dbReference type="PANTHER" id="PTHR24269:SF23">
    <property type="entry name" value="PLASMA MEMBRANE SENSOR TRANSDUCER (EUROFUNG)"/>
    <property type="match status" value="1"/>
</dbReference>
<dbReference type="PROSITE" id="PS51212">
    <property type="entry name" value="WSC"/>
    <property type="match status" value="1"/>
</dbReference>
<evidence type="ECO:0000256" key="4">
    <source>
        <dbReference type="ARBA" id="ARBA00022989"/>
    </source>
</evidence>
<dbReference type="Proteomes" id="UP001363622">
    <property type="component" value="Unassembled WGS sequence"/>
</dbReference>
<evidence type="ECO:0000313" key="11">
    <source>
        <dbReference type="Proteomes" id="UP001363622"/>
    </source>
</evidence>
<protein>
    <submittedName>
        <fullName evidence="10">WSC domain-containing protein</fullName>
    </submittedName>
</protein>
<dbReference type="PANTHER" id="PTHR24269">
    <property type="entry name" value="KREMEN PROTEIN"/>
    <property type="match status" value="1"/>
</dbReference>
<dbReference type="EMBL" id="JBBPHU010000002">
    <property type="protein sequence ID" value="KAK7521513.1"/>
    <property type="molecule type" value="Genomic_DNA"/>
</dbReference>
<keyword evidence="11" id="KW-1185">Reference proteome</keyword>